<feature type="region of interest" description="Disordered" evidence="1">
    <location>
        <begin position="32"/>
        <end position="70"/>
    </location>
</feature>
<evidence type="ECO:0000313" key="2">
    <source>
        <dbReference type="Proteomes" id="UP000887574"/>
    </source>
</evidence>
<reference evidence="3" key="1">
    <citation type="submission" date="2022-11" db="UniProtKB">
        <authorList>
            <consortium name="WormBaseParasite"/>
        </authorList>
    </citation>
    <scope>IDENTIFICATION</scope>
</reference>
<dbReference type="WBParaSite" id="jg2946">
    <property type="protein sequence ID" value="jg2946"/>
    <property type="gene ID" value="jg2946"/>
</dbReference>
<proteinExistence type="predicted"/>
<feature type="compositionally biased region" description="Polar residues" evidence="1">
    <location>
        <begin position="37"/>
        <end position="46"/>
    </location>
</feature>
<accession>A0A915E9E5</accession>
<dbReference type="AlphaFoldDB" id="A0A915E9E5"/>
<organism evidence="2 3">
    <name type="scientific">Ditylenchus dipsaci</name>
    <dbReference type="NCBI Taxonomy" id="166011"/>
    <lineage>
        <taxon>Eukaryota</taxon>
        <taxon>Metazoa</taxon>
        <taxon>Ecdysozoa</taxon>
        <taxon>Nematoda</taxon>
        <taxon>Chromadorea</taxon>
        <taxon>Rhabditida</taxon>
        <taxon>Tylenchina</taxon>
        <taxon>Tylenchomorpha</taxon>
        <taxon>Sphaerularioidea</taxon>
        <taxon>Anguinidae</taxon>
        <taxon>Anguininae</taxon>
        <taxon>Ditylenchus</taxon>
    </lineage>
</organism>
<feature type="compositionally biased region" description="Basic and acidic residues" evidence="1">
    <location>
        <begin position="47"/>
        <end position="57"/>
    </location>
</feature>
<keyword evidence="2" id="KW-1185">Reference proteome</keyword>
<evidence type="ECO:0000256" key="1">
    <source>
        <dbReference type="SAM" id="MobiDB-lite"/>
    </source>
</evidence>
<protein>
    <submittedName>
        <fullName evidence="3">Uncharacterized protein</fullName>
    </submittedName>
</protein>
<dbReference type="Proteomes" id="UP000887574">
    <property type="component" value="Unplaced"/>
</dbReference>
<sequence length="70" mass="8076">MVTRAIHLEVAQDSTALIFLHTLRRFIAREAFPRPSLPTTAKTSRQPPERPPAEGEIRQWQNWPTMNLPT</sequence>
<name>A0A915E9E5_9BILA</name>
<feature type="compositionally biased region" description="Polar residues" evidence="1">
    <location>
        <begin position="59"/>
        <end position="70"/>
    </location>
</feature>
<evidence type="ECO:0000313" key="3">
    <source>
        <dbReference type="WBParaSite" id="jg2946"/>
    </source>
</evidence>